<keyword evidence="5" id="KW-0862">Zinc</keyword>
<dbReference type="AlphaFoldDB" id="A0A834LD56"/>
<evidence type="ECO:0000256" key="7">
    <source>
        <dbReference type="ARBA" id="ARBA00023054"/>
    </source>
</evidence>
<evidence type="ECO:0000256" key="4">
    <source>
        <dbReference type="ARBA" id="ARBA00022771"/>
    </source>
</evidence>
<feature type="compositionally biased region" description="Basic and acidic residues" evidence="11">
    <location>
        <begin position="584"/>
        <end position="595"/>
    </location>
</feature>
<dbReference type="InterPro" id="IPR001849">
    <property type="entry name" value="PH_domain"/>
</dbReference>
<dbReference type="Gene3D" id="1.20.1270.60">
    <property type="entry name" value="Arfaptin homology (AH) domain/BAR domain"/>
    <property type="match status" value="2"/>
</dbReference>
<dbReference type="CDD" id="cd08204">
    <property type="entry name" value="ArfGap"/>
    <property type="match status" value="1"/>
</dbReference>
<dbReference type="GO" id="GO:0005737">
    <property type="term" value="C:cytoplasm"/>
    <property type="evidence" value="ECO:0007669"/>
    <property type="project" value="InterPro"/>
</dbReference>
<evidence type="ECO:0000256" key="11">
    <source>
        <dbReference type="SAM" id="MobiDB-lite"/>
    </source>
</evidence>
<dbReference type="Proteomes" id="UP000626092">
    <property type="component" value="Unassembled WGS sequence"/>
</dbReference>
<evidence type="ECO:0000256" key="1">
    <source>
        <dbReference type="ARBA" id="ARBA00022468"/>
    </source>
</evidence>
<evidence type="ECO:0000259" key="12">
    <source>
        <dbReference type="PROSITE" id="PS50003"/>
    </source>
</evidence>
<organism evidence="14 15">
    <name type="scientific">Rhododendron simsii</name>
    <name type="common">Sims's rhododendron</name>
    <dbReference type="NCBI Taxonomy" id="118357"/>
    <lineage>
        <taxon>Eukaryota</taxon>
        <taxon>Viridiplantae</taxon>
        <taxon>Streptophyta</taxon>
        <taxon>Embryophyta</taxon>
        <taxon>Tracheophyta</taxon>
        <taxon>Spermatophyta</taxon>
        <taxon>Magnoliopsida</taxon>
        <taxon>eudicotyledons</taxon>
        <taxon>Gunneridae</taxon>
        <taxon>Pentapetalae</taxon>
        <taxon>asterids</taxon>
        <taxon>Ericales</taxon>
        <taxon>Ericaceae</taxon>
        <taxon>Ericoideae</taxon>
        <taxon>Rhodoreae</taxon>
        <taxon>Rhododendron</taxon>
    </lineage>
</organism>
<feature type="domain" description="PH" evidence="12">
    <location>
        <begin position="410"/>
        <end position="547"/>
    </location>
</feature>
<evidence type="ECO:0000256" key="10">
    <source>
        <dbReference type="SAM" id="Coils"/>
    </source>
</evidence>
<dbReference type="Pfam" id="PF12796">
    <property type="entry name" value="Ank_2"/>
    <property type="match status" value="1"/>
</dbReference>
<evidence type="ECO:0000259" key="13">
    <source>
        <dbReference type="PROSITE" id="PS50115"/>
    </source>
</evidence>
<dbReference type="GO" id="GO:0008270">
    <property type="term" value="F:zinc ion binding"/>
    <property type="evidence" value="ECO:0007669"/>
    <property type="project" value="UniProtKB-KW"/>
</dbReference>
<dbReference type="Pfam" id="PF00169">
    <property type="entry name" value="PH"/>
    <property type="match status" value="1"/>
</dbReference>
<dbReference type="OrthoDB" id="194358at2759"/>
<dbReference type="SUPFAM" id="SSF57863">
    <property type="entry name" value="ArfGap/RecO-like zinc finger"/>
    <property type="match status" value="1"/>
</dbReference>
<dbReference type="PROSITE" id="PS50297">
    <property type="entry name" value="ANK_REP_REGION"/>
    <property type="match status" value="2"/>
</dbReference>
<dbReference type="FunFam" id="1.10.220.150:FF:000019">
    <property type="entry name" value="ADP-ribosylation factor GTPase-activating protein AGD1"/>
    <property type="match status" value="1"/>
</dbReference>
<evidence type="ECO:0000313" key="14">
    <source>
        <dbReference type="EMBL" id="KAF7134406.1"/>
    </source>
</evidence>
<dbReference type="InterPro" id="IPR004148">
    <property type="entry name" value="BAR_dom"/>
</dbReference>
<evidence type="ECO:0000256" key="3">
    <source>
        <dbReference type="ARBA" id="ARBA00022737"/>
    </source>
</evidence>
<evidence type="ECO:0000256" key="6">
    <source>
        <dbReference type="ARBA" id="ARBA00023043"/>
    </source>
</evidence>
<dbReference type="PROSITE" id="PS50088">
    <property type="entry name" value="ANK_REPEAT"/>
    <property type="match status" value="2"/>
</dbReference>
<dbReference type="Pfam" id="PF01412">
    <property type="entry name" value="ArfGap"/>
    <property type="match status" value="1"/>
</dbReference>
<dbReference type="Pfam" id="PF16746">
    <property type="entry name" value="BAR_3"/>
    <property type="match status" value="1"/>
</dbReference>
<dbReference type="SUPFAM" id="SSF103657">
    <property type="entry name" value="BAR/IMD domain-like"/>
    <property type="match status" value="1"/>
</dbReference>
<dbReference type="CDD" id="cd13250">
    <property type="entry name" value="PH_ACAP"/>
    <property type="match status" value="1"/>
</dbReference>
<evidence type="ECO:0000256" key="8">
    <source>
        <dbReference type="PROSITE-ProRule" id="PRU00023"/>
    </source>
</evidence>
<gene>
    <name evidence="14" type="ORF">RHSIM_Rhsim08G0196400</name>
</gene>
<evidence type="ECO:0000256" key="2">
    <source>
        <dbReference type="ARBA" id="ARBA00022723"/>
    </source>
</evidence>
<sequence>MQEGKMHFEEVPNESPTFRQQESKFQFAKLDDSPMFRQQLTEDAKGYVVLLAKQIQGLEESTDALRERTSKFCKGCRKYTEGLGEGYDRDIAFASALETFGGHNDPICAAFGGKNISVPYAVPLLLAWEGADVGNCSLKLGDIQVRASQAYWCSIRFWLGPVMIKYAIALRDIGTYKEMLRSQVDHMLNDRLLPFINADLQDVKEARKRFDKANVTYDQVGITPQLLRMSGLSAVFVFMVKEPYNVSSSLGKAREKYLALRKSTRLDIAAAIEEELHIARSTFEQARFNLVGALAKVEGKKRFELVEVVNGTMDAHLRYFKQGYELLHQLQPYINQVMVYAQHAKESSKYEQAALNEKMQEYKRQVDQDNRQYLNGSRGSSNRDSIQPFARSSHKEIKEVMQSAAEGKVQTIKQGYLSKRSSNLRGDWKRRFFVLDNRGMLYYYRKQLTRSSGGGTQLPVQKNNPTEPGSGLLSRWLSSHYHGGVHDEKSVARHTVNLLTSTIKVDADQSDLRFCFRIISPTKNYTLQAESALDQMDWIEKITGVIASLLSSQTPERRLSTSPTITGGYGPASQNSSVGSSCDFDQRENGQHDLPSRNLVRASKSLQQLQSSVKREKPVDTLKRVPGNDKCADCGAPEPDWASLNLGVLICIECSGVHRNLGVHISKVRSLALDVKVWEPSVISLFQALGNVFVNSIWEGLLQAQRTFQADEIPIKFFESDKHKLFFSKPSHDSHISKKEKFIHTKYAEKRFVHKGQDNNHMLSVAQQLWESVRANDKKAAYRLIVTYEVDVNGMRGPSSHHTSINLSRAMQFQEQEQSSDQFFDCLADYLDGASSSFSSPGEGEDQFMDEFLDGCSLLHLACQTADIGMVELLLQQGAQVNASDSRGQTPLHHCIVRGRISTAKLLLTRGADPQALDREGKTPLQLVSETSDDVELLALLKNRNR</sequence>
<protein>
    <recommendedName>
        <fullName evidence="16">ADP-ribosylation factor GTPase-activating protein AGD3</fullName>
    </recommendedName>
</protein>
<dbReference type="Gene3D" id="1.25.40.20">
    <property type="entry name" value="Ankyrin repeat-containing domain"/>
    <property type="match status" value="1"/>
</dbReference>
<reference evidence="14" key="1">
    <citation type="submission" date="2019-11" db="EMBL/GenBank/DDBJ databases">
        <authorList>
            <person name="Liu Y."/>
            <person name="Hou J."/>
            <person name="Li T.-Q."/>
            <person name="Guan C.-H."/>
            <person name="Wu X."/>
            <person name="Wu H.-Z."/>
            <person name="Ling F."/>
            <person name="Zhang R."/>
            <person name="Shi X.-G."/>
            <person name="Ren J.-P."/>
            <person name="Chen E.-F."/>
            <person name="Sun J.-M."/>
        </authorList>
    </citation>
    <scope>NUCLEOTIDE SEQUENCE</scope>
    <source>
        <strain evidence="14">Adult_tree_wgs_1</strain>
        <tissue evidence="14">Leaves</tissue>
    </source>
</reference>
<dbReference type="SUPFAM" id="SSF50729">
    <property type="entry name" value="PH domain-like"/>
    <property type="match status" value="1"/>
</dbReference>
<keyword evidence="15" id="KW-1185">Reference proteome</keyword>
<feature type="repeat" description="ANK" evidence="8">
    <location>
        <begin position="887"/>
        <end position="919"/>
    </location>
</feature>
<dbReference type="InterPro" id="IPR045258">
    <property type="entry name" value="ACAP1/2/3-like"/>
</dbReference>
<proteinExistence type="predicted"/>
<keyword evidence="2" id="KW-0479">Metal-binding</keyword>
<feature type="coiled-coil region" evidence="10">
    <location>
        <begin position="345"/>
        <end position="372"/>
    </location>
</feature>
<keyword evidence="6 8" id="KW-0040">ANK repeat</keyword>
<dbReference type="SMART" id="SM00248">
    <property type="entry name" value="ANK"/>
    <property type="match status" value="2"/>
</dbReference>
<dbReference type="SMART" id="SM00105">
    <property type="entry name" value="ArfGap"/>
    <property type="match status" value="1"/>
</dbReference>
<evidence type="ECO:0000256" key="9">
    <source>
        <dbReference type="PROSITE-ProRule" id="PRU00288"/>
    </source>
</evidence>
<dbReference type="InterPro" id="IPR038508">
    <property type="entry name" value="ArfGAP_dom_sf"/>
</dbReference>
<dbReference type="InterPro" id="IPR002110">
    <property type="entry name" value="Ankyrin_rpt"/>
</dbReference>
<dbReference type="Gene3D" id="2.30.29.30">
    <property type="entry name" value="Pleckstrin-homology domain (PH domain)/Phosphotyrosine-binding domain (PTB)"/>
    <property type="match status" value="1"/>
</dbReference>
<keyword evidence="3" id="KW-0677">Repeat</keyword>
<dbReference type="PROSITE" id="PS50003">
    <property type="entry name" value="PH_DOMAIN"/>
    <property type="match status" value="1"/>
</dbReference>
<evidence type="ECO:0000256" key="5">
    <source>
        <dbReference type="ARBA" id="ARBA00022833"/>
    </source>
</evidence>
<dbReference type="InterPro" id="IPR011993">
    <property type="entry name" value="PH-like_dom_sf"/>
</dbReference>
<dbReference type="InterPro" id="IPR036770">
    <property type="entry name" value="Ankyrin_rpt-contain_sf"/>
</dbReference>
<comment type="caution">
    <text evidence="14">The sequence shown here is derived from an EMBL/GenBank/DDBJ whole genome shotgun (WGS) entry which is preliminary data.</text>
</comment>
<dbReference type="PRINTS" id="PR00405">
    <property type="entry name" value="REVINTRACTNG"/>
</dbReference>
<dbReference type="PANTHER" id="PTHR23180">
    <property type="entry name" value="CENTAURIN/ARF"/>
    <property type="match status" value="1"/>
</dbReference>
<evidence type="ECO:0000313" key="15">
    <source>
        <dbReference type="Proteomes" id="UP000626092"/>
    </source>
</evidence>
<evidence type="ECO:0008006" key="16">
    <source>
        <dbReference type="Google" id="ProtNLM"/>
    </source>
</evidence>
<dbReference type="EMBL" id="WJXA01000008">
    <property type="protein sequence ID" value="KAF7134406.1"/>
    <property type="molecule type" value="Genomic_DNA"/>
</dbReference>
<dbReference type="PANTHER" id="PTHR23180:SF403">
    <property type="entry name" value="ADP-RIBOSYLATION FACTOR GTPASE-ACTIVATING PROTEIN AGD3-LIKE"/>
    <property type="match status" value="1"/>
</dbReference>
<dbReference type="PROSITE" id="PS50115">
    <property type="entry name" value="ARFGAP"/>
    <property type="match status" value="1"/>
</dbReference>
<feature type="domain" description="Arf-GAP" evidence="13">
    <location>
        <begin position="616"/>
        <end position="760"/>
    </location>
</feature>
<dbReference type="SUPFAM" id="SSF48403">
    <property type="entry name" value="Ankyrin repeat"/>
    <property type="match status" value="1"/>
</dbReference>
<feature type="compositionally biased region" description="Polar residues" evidence="11">
    <location>
        <begin position="556"/>
        <end position="565"/>
    </location>
</feature>
<keyword evidence="4 9" id="KW-0863">Zinc-finger</keyword>
<dbReference type="InterPro" id="IPR001164">
    <property type="entry name" value="ArfGAP_dom"/>
</dbReference>
<feature type="repeat" description="ANK" evidence="8">
    <location>
        <begin position="854"/>
        <end position="886"/>
    </location>
</feature>
<dbReference type="GO" id="GO:0005096">
    <property type="term" value="F:GTPase activator activity"/>
    <property type="evidence" value="ECO:0007669"/>
    <property type="project" value="UniProtKB-KW"/>
</dbReference>
<dbReference type="InterPro" id="IPR037278">
    <property type="entry name" value="ARFGAP/RecO"/>
</dbReference>
<name>A0A834LD56_RHOSS</name>
<keyword evidence="1" id="KW-0343">GTPase activation</keyword>
<dbReference type="InterPro" id="IPR035670">
    <property type="entry name" value="AGD1/2/3/4_BAR_plant"/>
</dbReference>
<feature type="region of interest" description="Disordered" evidence="11">
    <location>
        <begin position="556"/>
        <end position="596"/>
    </location>
</feature>
<keyword evidence="7 10" id="KW-0175">Coiled coil</keyword>
<dbReference type="SMART" id="SM00233">
    <property type="entry name" value="PH"/>
    <property type="match status" value="1"/>
</dbReference>
<dbReference type="InterPro" id="IPR027267">
    <property type="entry name" value="AH/BAR_dom_sf"/>
</dbReference>
<dbReference type="CDD" id="cd07606">
    <property type="entry name" value="BAR_SFC_plant"/>
    <property type="match status" value="1"/>
</dbReference>
<dbReference type="Gene3D" id="1.10.220.150">
    <property type="entry name" value="Arf GTPase activating protein"/>
    <property type="match status" value="1"/>
</dbReference>
<accession>A0A834LD56</accession>